<dbReference type="Pfam" id="PF04055">
    <property type="entry name" value="Radical_SAM"/>
    <property type="match status" value="1"/>
</dbReference>
<dbReference type="SFLD" id="SFLDF00404">
    <property type="entry name" value="hopanetetrol_cyclitol_ether_sy"/>
    <property type="match status" value="1"/>
</dbReference>
<dbReference type="Gene3D" id="3.30.750.210">
    <property type="match status" value="1"/>
</dbReference>
<evidence type="ECO:0000256" key="5">
    <source>
        <dbReference type="ARBA" id="ARBA00023014"/>
    </source>
</evidence>
<dbReference type="InterPro" id="IPR007197">
    <property type="entry name" value="rSAM"/>
</dbReference>
<dbReference type="Proteomes" id="UP001187221">
    <property type="component" value="Unassembled WGS sequence"/>
</dbReference>
<dbReference type="SFLD" id="SFLDS00029">
    <property type="entry name" value="Radical_SAM"/>
    <property type="match status" value="1"/>
</dbReference>
<dbReference type="PANTHER" id="PTHR43409">
    <property type="entry name" value="ANAEROBIC MAGNESIUM-PROTOPORPHYRIN IX MONOMETHYL ESTER CYCLASE-RELATED"/>
    <property type="match status" value="1"/>
</dbReference>
<keyword evidence="3" id="KW-0479">Metal-binding</keyword>
<dbReference type="Gene3D" id="3.40.50.280">
    <property type="entry name" value="Cobalamin-binding domain"/>
    <property type="match status" value="1"/>
</dbReference>
<dbReference type="InterPro" id="IPR017834">
    <property type="entry name" value="Hopanoid_synth-assoc_rSAM_HpnJ"/>
</dbReference>
<dbReference type="SUPFAM" id="SSF102114">
    <property type="entry name" value="Radical SAM enzymes"/>
    <property type="match status" value="1"/>
</dbReference>
<dbReference type="InterPro" id="IPR051198">
    <property type="entry name" value="BchE-like"/>
</dbReference>
<dbReference type="Gene3D" id="3.30.750.200">
    <property type="match status" value="1"/>
</dbReference>
<feature type="domain" description="Radical SAM core" evidence="6">
    <location>
        <begin position="193"/>
        <end position="421"/>
    </location>
</feature>
<dbReference type="InterPro" id="IPR034466">
    <property type="entry name" value="Methyltransferase_Class_B"/>
</dbReference>
<evidence type="ECO:0000259" key="6">
    <source>
        <dbReference type="PROSITE" id="PS51918"/>
    </source>
</evidence>
<keyword evidence="8" id="KW-1185">Reference proteome</keyword>
<comment type="cofactor">
    <cofactor evidence="1">
        <name>[4Fe-4S] cluster</name>
        <dbReference type="ChEBI" id="CHEBI:49883"/>
    </cofactor>
</comment>
<sequence length="480" mass="54860">MMRSLFLQAPSFEGYDGGAGARYQAKREIRSFWYPTWLAQPAALVEGSRLIDAPAHDLSWDDIKHEVDDKELVVLHTSTPSFSQDVHTAELIKARNPKALVGMIGAKVAVETQEAMEASTAIDFVARNEFDFTIKDIAEGKPLAEVEGISWRDADGSIIHNRDRAVIEDMDSLPFVSKVYKRDLEYKKYFIGYLKHPYVSFYTGRGCKSRCTFCLWPQTVGGHNYRTRSVAHVIEEIKYVLKEFPETKELFFDDDTLTDLGERVEELAIEMGKLGFGKPGFGVTWSCNAKANVPYKTLKILRDNGLRLLLVGYESGNQQILHNIKKGLRVEVARQFTKDCHELGIAIHGTFVLGLPGETLETIEETIEYAKEINPHTIQVSLAAPYPGTFLYKQAKENGWFDGTHDMLTQHGEQIAQLSYEHLPASVIFEKVEEFYKRFYFRPRKIGSIVNEMVRDWDMMKRRLREGVEFFSFLRQRKAA</sequence>
<evidence type="ECO:0000256" key="4">
    <source>
        <dbReference type="ARBA" id="ARBA00023004"/>
    </source>
</evidence>
<evidence type="ECO:0000256" key="1">
    <source>
        <dbReference type="ARBA" id="ARBA00001966"/>
    </source>
</evidence>
<evidence type="ECO:0000313" key="8">
    <source>
        <dbReference type="Proteomes" id="UP001187221"/>
    </source>
</evidence>
<comment type="caution">
    <text evidence="7">The sequence shown here is derived from an EMBL/GenBank/DDBJ whole genome shotgun (WGS) entry which is preliminary data.</text>
</comment>
<proteinExistence type="predicted"/>
<dbReference type="PANTHER" id="PTHR43409:SF16">
    <property type="entry name" value="SLR0320 PROTEIN"/>
    <property type="match status" value="1"/>
</dbReference>
<dbReference type="EMBL" id="BTFW01000001">
    <property type="protein sequence ID" value="GMM60819.1"/>
    <property type="molecule type" value="Genomic_DNA"/>
</dbReference>
<dbReference type="CDD" id="cd01335">
    <property type="entry name" value="Radical_SAM"/>
    <property type="match status" value="1"/>
</dbReference>
<keyword evidence="2" id="KW-0949">S-adenosyl-L-methionine</keyword>
<dbReference type="SFLD" id="SFLDG01123">
    <property type="entry name" value="methyltransferase_(Class_B)"/>
    <property type="match status" value="1"/>
</dbReference>
<evidence type="ECO:0000313" key="7">
    <source>
        <dbReference type="EMBL" id="GMM60819.1"/>
    </source>
</evidence>
<dbReference type="PROSITE" id="PS51918">
    <property type="entry name" value="RADICAL_SAM"/>
    <property type="match status" value="1"/>
</dbReference>
<keyword evidence="5" id="KW-0411">Iron-sulfur</keyword>
<keyword evidence="4" id="KW-0408">Iron</keyword>
<gene>
    <name evidence="7" type="primary">hpnJ</name>
    <name evidence="7" type="ORF">NUTIK01_15960</name>
</gene>
<evidence type="ECO:0000256" key="2">
    <source>
        <dbReference type="ARBA" id="ARBA00022691"/>
    </source>
</evidence>
<dbReference type="SFLD" id="SFLDG01082">
    <property type="entry name" value="B12-binding_domain_containing"/>
    <property type="match status" value="1"/>
</dbReference>
<reference evidence="7 8" key="1">
    <citation type="submission" date="2023-06" db="EMBL/GenBank/DDBJ databases">
        <title>Draft genome sequence of Novosphingobium sp. strain IK01.</title>
        <authorList>
            <person name="Hatamoto M."/>
            <person name="Ikarashi T."/>
            <person name="Yamaguchi T."/>
        </authorList>
    </citation>
    <scope>NUCLEOTIDE SEQUENCE [LARGE SCALE GENOMIC DNA]</scope>
    <source>
        <strain evidence="7 8">IK01</strain>
    </source>
</reference>
<dbReference type="SMART" id="SM00729">
    <property type="entry name" value="Elp3"/>
    <property type="match status" value="1"/>
</dbReference>
<dbReference type="RefSeq" id="WP_317974584.1">
    <property type="nucleotide sequence ID" value="NZ_BTFW01000001.1"/>
</dbReference>
<organism evidence="7 8">
    <name type="scientific">Novosphingobium pituita</name>
    <dbReference type="NCBI Taxonomy" id="3056842"/>
    <lineage>
        <taxon>Bacteria</taxon>
        <taxon>Pseudomonadati</taxon>
        <taxon>Pseudomonadota</taxon>
        <taxon>Alphaproteobacteria</taxon>
        <taxon>Sphingomonadales</taxon>
        <taxon>Sphingomonadaceae</taxon>
        <taxon>Novosphingobium</taxon>
    </lineage>
</organism>
<dbReference type="InterPro" id="IPR006638">
    <property type="entry name" value="Elp3/MiaA/NifB-like_rSAM"/>
</dbReference>
<accession>A0ABQ6P6E1</accession>
<name>A0ABQ6P6E1_9SPHN</name>
<evidence type="ECO:0000256" key="3">
    <source>
        <dbReference type="ARBA" id="ARBA00022723"/>
    </source>
</evidence>
<dbReference type="NCBIfam" id="TIGR03471">
    <property type="entry name" value="HpnJ"/>
    <property type="match status" value="1"/>
</dbReference>
<dbReference type="InterPro" id="IPR058240">
    <property type="entry name" value="rSAM_sf"/>
</dbReference>
<protein>
    <submittedName>
        <fullName evidence="7">Hopanoid biosynthesis associated radical SAM protein HpnJ</fullName>
    </submittedName>
</protein>